<proteinExistence type="predicted"/>
<comment type="caution">
    <text evidence="1">The sequence shown here is derived from an EMBL/GenBank/DDBJ whole genome shotgun (WGS) entry which is preliminary data.</text>
</comment>
<accession>A0AAD9K9Q0</accession>
<dbReference type="Proteomes" id="UP001209878">
    <property type="component" value="Unassembled WGS sequence"/>
</dbReference>
<gene>
    <name evidence="1" type="ORF">NP493_1310g00015</name>
</gene>
<reference evidence="1" key="1">
    <citation type="journal article" date="2023" name="Mol. Biol. Evol.">
        <title>Third-Generation Sequencing Reveals the Adaptive Role of the Epigenome in Three Deep-Sea Polychaetes.</title>
        <authorList>
            <person name="Perez M."/>
            <person name="Aroh O."/>
            <person name="Sun Y."/>
            <person name="Lan Y."/>
            <person name="Juniper S.K."/>
            <person name="Young C.R."/>
            <person name="Angers B."/>
            <person name="Qian P.Y."/>
        </authorList>
    </citation>
    <scope>NUCLEOTIDE SEQUENCE</scope>
    <source>
        <strain evidence="1">R07B-5</strain>
    </source>
</reference>
<dbReference type="EMBL" id="JAODUO010001311">
    <property type="protein sequence ID" value="KAK2166680.1"/>
    <property type="molecule type" value="Genomic_DNA"/>
</dbReference>
<organism evidence="1 2">
    <name type="scientific">Ridgeia piscesae</name>
    <name type="common">Tubeworm</name>
    <dbReference type="NCBI Taxonomy" id="27915"/>
    <lineage>
        <taxon>Eukaryota</taxon>
        <taxon>Metazoa</taxon>
        <taxon>Spiralia</taxon>
        <taxon>Lophotrochozoa</taxon>
        <taxon>Annelida</taxon>
        <taxon>Polychaeta</taxon>
        <taxon>Sedentaria</taxon>
        <taxon>Canalipalpata</taxon>
        <taxon>Sabellida</taxon>
        <taxon>Siboglinidae</taxon>
        <taxon>Ridgeia</taxon>
    </lineage>
</organism>
<keyword evidence="2" id="KW-1185">Reference proteome</keyword>
<dbReference type="AlphaFoldDB" id="A0AAD9K9Q0"/>
<protein>
    <submittedName>
        <fullName evidence="1">Uncharacterized protein</fullName>
    </submittedName>
</protein>
<evidence type="ECO:0000313" key="2">
    <source>
        <dbReference type="Proteomes" id="UP001209878"/>
    </source>
</evidence>
<sequence length="107" mass="12223">MINTNDAAHVWSVGVSGNRPCLIIPSFLSPIEESSRQSFPVSRTMHACSYKVELRLFGLRSFNICAHWIKVTKPIKCVQFKYLNQCSNCKHQIYFVAGAFHFKSIKN</sequence>
<name>A0AAD9K9Q0_RIDPI</name>
<evidence type="ECO:0000313" key="1">
    <source>
        <dbReference type="EMBL" id="KAK2166680.1"/>
    </source>
</evidence>